<dbReference type="EnsemblMetazoa" id="tetur29g01390.1">
    <property type="protein sequence ID" value="tetur29g01390.1"/>
    <property type="gene ID" value="tetur29g01390"/>
</dbReference>
<proteinExistence type="predicted"/>
<evidence type="ECO:0000313" key="3">
    <source>
        <dbReference type="Proteomes" id="UP000015104"/>
    </source>
</evidence>
<feature type="chain" id="PRO_5004582020" evidence="1">
    <location>
        <begin position="26"/>
        <end position="200"/>
    </location>
</feature>
<dbReference type="EMBL" id="CAEY01000762">
    <property type="status" value="NOT_ANNOTATED_CDS"/>
    <property type="molecule type" value="Genomic_DNA"/>
</dbReference>
<evidence type="ECO:0000256" key="1">
    <source>
        <dbReference type="SAM" id="SignalP"/>
    </source>
</evidence>
<keyword evidence="3" id="KW-1185">Reference proteome</keyword>
<dbReference type="HOGENOM" id="CLU_1143851_0_0_1"/>
<organism evidence="2 3">
    <name type="scientific">Tetranychus urticae</name>
    <name type="common">Two-spotted spider mite</name>
    <dbReference type="NCBI Taxonomy" id="32264"/>
    <lineage>
        <taxon>Eukaryota</taxon>
        <taxon>Metazoa</taxon>
        <taxon>Ecdysozoa</taxon>
        <taxon>Arthropoda</taxon>
        <taxon>Chelicerata</taxon>
        <taxon>Arachnida</taxon>
        <taxon>Acari</taxon>
        <taxon>Acariformes</taxon>
        <taxon>Trombidiformes</taxon>
        <taxon>Prostigmata</taxon>
        <taxon>Eleutherengona</taxon>
        <taxon>Raphignathae</taxon>
        <taxon>Tetranychoidea</taxon>
        <taxon>Tetranychidae</taxon>
        <taxon>Tetranychus</taxon>
    </lineage>
</organism>
<name>T1L068_TETUR</name>
<sequence length="200" mass="23180">MLLKNGSFLFLSLLFLCVTWNSVSGSDNIDSPFNQQILDSHEIKSNEIGKHYATSSLSYFLDNQRSIIPLSTSPKFNKKNNIYSNNVKENNFYDLYGIRESTYSPENGNNLIDLPGKRKFIQLDQHLNDWIRRRSAFNGMRGKKVNLPLPSSPYTLRNSFGIYHWNRTNDNLIVKRARPFAAMLGKRYALRRARFYASRG</sequence>
<protein>
    <submittedName>
        <fullName evidence="2">Uncharacterized protein</fullName>
    </submittedName>
</protein>
<accession>T1L068</accession>
<reference evidence="3" key="1">
    <citation type="submission" date="2011-08" db="EMBL/GenBank/DDBJ databases">
        <authorList>
            <person name="Rombauts S."/>
        </authorList>
    </citation>
    <scope>NUCLEOTIDE SEQUENCE</scope>
    <source>
        <strain evidence="3">London</strain>
    </source>
</reference>
<keyword evidence="1" id="KW-0732">Signal</keyword>
<dbReference type="Proteomes" id="UP000015104">
    <property type="component" value="Unassembled WGS sequence"/>
</dbReference>
<reference evidence="2" key="2">
    <citation type="submission" date="2015-06" db="UniProtKB">
        <authorList>
            <consortium name="EnsemblMetazoa"/>
        </authorList>
    </citation>
    <scope>IDENTIFICATION</scope>
</reference>
<dbReference type="AlphaFoldDB" id="T1L068"/>
<feature type="signal peptide" evidence="1">
    <location>
        <begin position="1"/>
        <end position="25"/>
    </location>
</feature>
<evidence type="ECO:0000313" key="2">
    <source>
        <dbReference type="EnsemblMetazoa" id="tetur29g01390.1"/>
    </source>
</evidence>